<dbReference type="Proteomes" id="UP000184386">
    <property type="component" value="Unassembled WGS sequence"/>
</dbReference>
<keyword evidence="3" id="KW-1185">Reference proteome</keyword>
<dbReference type="Pfam" id="PF00535">
    <property type="entry name" value="Glycos_transf_2"/>
    <property type="match status" value="1"/>
</dbReference>
<proteinExistence type="predicted"/>
<dbReference type="EMBL" id="FRAC01000007">
    <property type="protein sequence ID" value="SHJ83011.1"/>
    <property type="molecule type" value="Genomic_DNA"/>
</dbReference>
<reference evidence="2 3" key="1">
    <citation type="submission" date="2016-11" db="EMBL/GenBank/DDBJ databases">
        <authorList>
            <person name="Jaros S."/>
            <person name="Januszkiewicz K."/>
            <person name="Wedrychowicz H."/>
        </authorList>
    </citation>
    <scope>NUCLEOTIDE SEQUENCE [LARGE SCALE GENOMIC DNA]</scope>
    <source>
        <strain evidence="2 3">DSM 15929</strain>
    </source>
</reference>
<dbReference type="RefSeq" id="WP_073273525.1">
    <property type="nucleotide sequence ID" value="NZ_FRAC01000007.1"/>
</dbReference>
<evidence type="ECO:0000259" key="1">
    <source>
        <dbReference type="Pfam" id="PF00535"/>
    </source>
</evidence>
<evidence type="ECO:0000313" key="3">
    <source>
        <dbReference type="Proteomes" id="UP000184386"/>
    </source>
</evidence>
<dbReference type="Gene3D" id="3.90.550.10">
    <property type="entry name" value="Spore Coat Polysaccharide Biosynthesis Protein SpsA, Chain A"/>
    <property type="match status" value="1"/>
</dbReference>
<sequence length="319" mass="36849">MDRVHIIMAVYNGAAYLAEQIMSIRKNTFTDWVLWIFDDGSSDETEDIINRQSAEADGRIHYMKNARNKGVTLNFLEGIRTAVTGAADSIPVKAAENYYMFCDQDDVWMPDKIEKTLKAVKRNEKRYSKKLPLAVFTDALIADEKLKVINPSFHKSNHLNTGKLDLPHILMENKLIGCTVMFNSALADKLTVIPRNARYHDWWIGLLGAAFGHLVYLPAPTLYYRQHGENVVGNQDFHAYVRKRTAALREQKKVLYSNVTQAKEFYDIYRDSLSKDKKMQVYAMAHLMEKNWFYKRYQCLRFGFLKSGLVRNAALMLIL</sequence>
<dbReference type="PANTHER" id="PTHR22916">
    <property type="entry name" value="GLYCOSYLTRANSFERASE"/>
    <property type="match status" value="1"/>
</dbReference>
<dbReference type="STRING" id="1121322.SAMN02745136_01015"/>
<dbReference type="CDD" id="cd04196">
    <property type="entry name" value="GT_2_like_d"/>
    <property type="match status" value="1"/>
</dbReference>
<dbReference type="InterPro" id="IPR029044">
    <property type="entry name" value="Nucleotide-diphossugar_trans"/>
</dbReference>
<gene>
    <name evidence="2" type="ORF">SAMN02745136_01015</name>
</gene>
<dbReference type="SUPFAM" id="SSF53448">
    <property type="entry name" value="Nucleotide-diphospho-sugar transferases"/>
    <property type="match status" value="1"/>
</dbReference>
<evidence type="ECO:0000313" key="2">
    <source>
        <dbReference type="EMBL" id="SHJ83011.1"/>
    </source>
</evidence>
<dbReference type="PANTHER" id="PTHR22916:SF3">
    <property type="entry name" value="UDP-GLCNAC:BETAGAL BETA-1,3-N-ACETYLGLUCOSAMINYLTRANSFERASE-LIKE PROTEIN 1"/>
    <property type="match status" value="1"/>
</dbReference>
<organism evidence="2 3">
    <name type="scientific">Anaerocolumna jejuensis DSM 15929</name>
    <dbReference type="NCBI Taxonomy" id="1121322"/>
    <lineage>
        <taxon>Bacteria</taxon>
        <taxon>Bacillati</taxon>
        <taxon>Bacillota</taxon>
        <taxon>Clostridia</taxon>
        <taxon>Lachnospirales</taxon>
        <taxon>Lachnospiraceae</taxon>
        <taxon>Anaerocolumna</taxon>
    </lineage>
</organism>
<name>A0A1M6MHN5_9FIRM</name>
<feature type="domain" description="Glycosyltransferase 2-like" evidence="1">
    <location>
        <begin position="6"/>
        <end position="125"/>
    </location>
</feature>
<accession>A0A1M6MHN5</accession>
<dbReference type="AlphaFoldDB" id="A0A1M6MHN5"/>
<dbReference type="OrthoDB" id="9802649at2"/>
<protein>
    <submittedName>
        <fullName evidence="2">Glycosyl transferase family 2</fullName>
    </submittedName>
</protein>
<keyword evidence="2" id="KW-0808">Transferase</keyword>
<dbReference type="InterPro" id="IPR001173">
    <property type="entry name" value="Glyco_trans_2-like"/>
</dbReference>
<dbReference type="GO" id="GO:0016758">
    <property type="term" value="F:hexosyltransferase activity"/>
    <property type="evidence" value="ECO:0007669"/>
    <property type="project" value="UniProtKB-ARBA"/>
</dbReference>